<dbReference type="PANTHER" id="PTHR43767">
    <property type="entry name" value="LONG-CHAIN-FATTY-ACID--COA LIGASE"/>
    <property type="match status" value="1"/>
</dbReference>
<dbReference type="GO" id="GO:0009234">
    <property type="term" value="P:menaquinone biosynthetic process"/>
    <property type="evidence" value="ECO:0007669"/>
    <property type="project" value="UniProtKB-UniRule"/>
</dbReference>
<dbReference type="InterPro" id="IPR045851">
    <property type="entry name" value="AMP-bd_C_sf"/>
</dbReference>
<dbReference type="PANTHER" id="PTHR43767:SF1">
    <property type="entry name" value="NONRIBOSOMAL PEPTIDE SYNTHASE PES1 (EUROFUNG)-RELATED"/>
    <property type="match status" value="1"/>
</dbReference>
<comment type="pathway">
    <text evidence="5">Quinol/quinone metabolism; menaquinone biosynthesis.</text>
</comment>
<sequence>MFFVEVIPHWLEKRAYISPNQTAIQLKDKTQISFRQLRQDVKQLAEKLNTLGIQPGVHVSLLANNSYDMVKMIHALTYLQATIVLLNARLTPDELHFQYEDSKSQFLLFQEGLEEKVQTIQARYHNQVVSFQEAFQSEGSSFDVPEEMNLNDIFTIIYTSGTTGFPKGVQLTYGNHFWSATSSALNLGIREEDRWLAMLPLFHVSGLSILVKSLVYGMPVHLHEKFSVNDVHREIMEEGVTIVSVVTVMVEQLLERLQNESYPDSLRCLLLGGGPAPKPLLEKCKDEGIPIFQSYGMTETSSQIVTLSAQDALTKIGSAGKPLFPAQLKIQQESGYDVPNVVGEIVVKGPMVTQGYFEREEANQDTFHDDGWLKTGDLGYIDEQGYLYVVDRRKDLIISGGENVYPAEVESALKGIQGVKDAGVTGIEDHKWGQVPVGFIVRQLDSKLDEAEIMEELQNKLAKYKIPKAIYFVDDLPRNASKKLLRRTLAEWAEERRG</sequence>
<reference evidence="9 10" key="1">
    <citation type="submission" date="2019-11" db="EMBL/GenBank/DDBJ databases">
        <authorList>
            <person name="Li J."/>
        </authorList>
    </citation>
    <scope>NUCLEOTIDE SEQUENCE [LARGE SCALE GENOMIC DNA]</scope>
    <source>
        <strain evidence="9 10">J4</strain>
    </source>
</reference>
<keyword evidence="3 5" id="KW-0547">Nucleotide-binding</keyword>
<dbReference type="InterPro" id="IPR020845">
    <property type="entry name" value="AMP-binding_CS"/>
</dbReference>
<dbReference type="PROSITE" id="PS00455">
    <property type="entry name" value="AMP_BINDING"/>
    <property type="match status" value="1"/>
</dbReference>
<evidence type="ECO:0000256" key="2">
    <source>
        <dbReference type="ARBA" id="ARBA00022598"/>
    </source>
</evidence>
<keyword evidence="10" id="KW-1185">Reference proteome</keyword>
<dbReference type="AlphaFoldDB" id="A0A6G1X2P8"/>
<keyword evidence="4 5" id="KW-0067">ATP-binding</keyword>
<feature type="coiled-coil region" evidence="6">
    <location>
        <begin position="27"/>
        <end position="54"/>
    </location>
</feature>
<feature type="domain" description="AMP-dependent synthetase/ligase" evidence="7">
    <location>
        <begin position="12"/>
        <end position="357"/>
    </location>
</feature>
<dbReference type="Proteomes" id="UP000480185">
    <property type="component" value="Unassembled WGS sequence"/>
</dbReference>
<feature type="domain" description="AMP-binding enzyme C-terminal" evidence="8">
    <location>
        <begin position="408"/>
        <end position="483"/>
    </location>
</feature>
<accession>A0A6G1X2P8</accession>
<protein>
    <recommendedName>
        <fullName evidence="5">2-succinylbenzoate--CoA ligase</fullName>
        <ecNumber evidence="5">6.2.1.26</ecNumber>
    </recommendedName>
    <alternativeName>
        <fullName evidence="5">o-succinylbenzoyl-CoA synthetase</fullName>
        <shortName evidence="5">OSB-CoA synthetase</shortName>
    </alternativeName>
</protein>
<comment type="caution">
    <text evidence="9">The sequence shown here is derived from an EMBL/GenBank/DDBJ whole genome shotgun (WGS) entry which is preliminary data.</text>
</comment>
<dbReference type="EMBL" id="WJNH01000001">
    <property type="protein sequence ID" value="MRG85212.1"/>
    <property type="molecule type" value="Genomic_DNA"/>
</dbReference>
<evidence type="ECO:0000256" key="1">
    <source>
        <dbReference type="ARBA" id="ARBA00022428"/>
    </source>
</evidence>
<dbReference type="InterPro" id="IPR025110">
    <property type="entry name" value="AMP-bd_C"/>
</dbReference>
<dbReference type="GO" id="GO:0005524">
    <property type="term" value="F:ATP binding"/>
    <property type="evidence" value="ECO:0007669"/>
    <property type="project" value="UniProtKB-KW"/>
</dbReference>
<dbReference type="UniPathway" id="UPA00079"/>
<dbReference type="InterPro" id="IPR050237">
    <property type="entry name" value="ATP-dep_AMP-bd_enzyme"/>
</dbReference>
<keyword evidence="1 5" id="KW-0474">Menaquinone biosynthesis</keyword>
<evidence type="ECO:0000313" key="10">
    <source>
        <dbReference type="Proteomes" id="UP000480185"/>
    </source>
</evidence>
<dbReference type="SUPFAM" id="SSF56801">
    <property type="entry name" value="Acetyl-CoA synthetase-like"/>
    <property type="match status" value="1"/>
</dbReference>
<dbReference type="InterPro" id="IPR042099">
    <property type="entry name" value="ANL_N_sf"/>
</dbReference>
<name>A0A6G1X2P8_9BACI</name>
<evidence type="ECO:0000256" key="5">
    <source>
        <dbReference type="HAMAP-Rule" id="MF_00731"/>
    </source>
</evidence>
<dbReference type="Gene3D" id="3.40.50.12780">
    <property type="entry name" value="N-terminal domain of ligase-like"/>
    <property type="match status" value="1"/>
</dbReference>
<evidence type="ECO:0000313" key="9">
    <source>
        <dbReference type="EMBL" id="MRG85212.1"/>
    </source>
</evidence>
<evidence type="ECO:0000256" key="3">
    <source>
        <dbReference type="ARBA" id="ARBA00022741"/>
    </source>
</evidence>
<dbReference type="OrthoDB" id="9762242at2"/>
<evidence type="ECO:0000259" key="7">
    <source>
        <dbReference type="Pfam" id="PF00501"/>
    </source>
</evidence>
<dbReference type="InterPro" id="IPR000873">
    <property type="entry name" value="AMP-dep_synth/lig_dom"/>
</dbReference>
<dbReference type="Gene3D" id="3.30.300.30">
    <property type="match status" value="1"/>
</dbReference>
<evidence type="ECO:0000259" key="8">
    <source>
        <dbReference type="Pfam" id="PF13193"/>
    </source>
</evidence>
<evidence type="ECO:0000256" key="6">
    <source>
        <dbReference type="SAM" id="Coils"/>
    </source>
</evidence>
<dbReference type="Pfam" id="PF00501">
    <property type="entry name" value="AMP-binding"/>
    <property type="match status" value="1"/>
</dbReference>
<dbReference type="EC" id="6.2.1.26" evidence="5"/>
<dbReference type="RefSeq" id="WP_153727148.1">
    <property type="nucleotide sequence ID" value="NZ_WJNH01000001.1"/>
</dbReference>
<dbReference type="InterPro" id="IPR010192">
    <property type="entry name" value="MenE"/>
</dbReference>
<comment type="function">
    <text evidence="5">Converts 2-succinylbenzoate (OSB) to 2-succinylbenzoyl-CoA (OSB-CoA).</text>
</comment>
<dbReference type="GO" id="GO:0008756">
    <property type="term" value="F:o-succinylbenzoate-CoA ligase activity"/>
    <property type="evidence" value="ECO:0007669"/>
    <property type="project" value="UniProtKB-UniRule"/>
</dbReference>
<dbReference type="NCBIfam" id="TIGR01923">
    <property type="entry name" value="menE"/>
    <property type="match status" value="1"/>
</dbReference>
<keyword evidence="6" id="KW-0175">Coiled coil</keyword>
<dbReference type="HAMAP" id="MF_00731">
    <property type="entry name" value="MenE"/>
    <property type="match status" value="1"/>
</dbReference>
<comment type="catalytic activity">
    <reaction evidence="5">
        <text>2-succinylbenzoate + ATP + CoA = 2-succinylbenzoyl-CoA + AMP + diphosphate</text>
        <dbReference type="Rhea" id="RHEA:17009"/>
        <dbReference type="ChEBI" id="CHEBI:18325"/>
        <dbReference type="ChEBI" id="CHEBI:30616"/>
        <dbReference type="ChEBI" id="CHEBI:33019"/>
        <dbReference type="ChEBI" id="CHEBI:57287"/>
        <dbReference type="ChEBI" id="CHEBI:57364"/>
        <dbReference type="ChEBI" id="CHEBI:456215"/>
        <dbReference type="EC" id="6.2.1.26"/>
    </reaction>
</comment>
<evidence type="ECO:0000256" key="4">
    <source>
        <dbReference type="ARBA" id="ARBA00022840"/>
    </source>
</evidence>
<dbReference type="UniPathway" id="UPA01057">
    <property type="reaction ID" value="UER00166"/>
</dbReference>
<dbReference type="NCBIfam" id="NF002966">
    <property type="entry name" value="PRK03640.1"/>
    <property type="match status" value="1"/>
</dbReference>
<keyword evidence="2 5" id="KW-0436">Ligase</keyword>
<proteinExistence type="inferred from homology"/>
<dbReference type="Pfam" id="PF13193">
    <property type="entry name" value="AMP-binding_C"/>
    <property type="match status" value="1"/>
</dbReference>
<comment type="pathway">
    <text evidence="5">Quinol/quinone metabolism; 1,4-dihydroxy-2-naphthoate biosynthesis; 1,4-dihydroxy-2-naphthoate from chorismate: step 5/7.</text>
</comment>
<gene>
    <name evidence="5 9" type="primary">menE</name>
    <name evidence="9" type="ORF">GH754_02585</name>
</gene>
<comment type="similarity">
    <text evidence="5">Belongs to the ATP-dependent AMP-binding enzyme family. MenE subfamily.</text>
</comment>
<organism evidence="9 10">
    <name type="scientific">Salinibacillus xinjiangensis</name>
    <dbReference type="NCBI Taxonomy" id="1229268"/>
    <lineage>
        <taxon>Bacteria</taxon>
        <taxon>Bacillati</taxon>
        <taxon>Bacillota</taxon>
        <taxon>Bacilli</taxon>
        <taxon>Bacillales</taxon>
        <taxon>Bacillaceae</taxon>
        <taxon>Salinibacillus</taxon>
    </lineage>
</organism>